<comment type="similarity">
    <text evidence="1">Belongs to the type-I restriction system S methylase family.</text>
</comment>
<proteinExistence type="inferred from homology"/>
<dbReference type="SUPFAM" id="SSF116734">
    <property type="entry name" value="DNA methylase specificity domain"/>
    <property type="match status" value="2"/>
</dbReference>
<dbReference type="PANTHER" id="PTHR30408:SF13">
    <property type="entry name" value="TYPE I RESTRICTION ENZYME HINDI SPECIFICITY SUBUNIT"/>
    <property type="match status" value="1"/>
</dbReference>
<dbReference type="AlphaFoldDB" id="A0AAI8ZPW5"/>
<dbReference type="InterPro" id="IPR044946">
    <property type="entry name" value="Restrct_endonuc_typeI_TRD_sf"/>
</dbReference>
<evidence type="ECO:0000256" key="3">
    <source>
        <dbReference type="ARBA" id="ARBA00023125"/>
    </source>
</evidence>
<dbReference type="RefSeq" id="WP_057643521.1">
    <property type="nucleotide sequence ID" value="NZ_CABMMF010000007.1"/>
</dbReference>
<evidence type="ECO:0000313" key="6">
    <source>
        <dbReference type="Proteomes" id="UP000046784"/>
    </source>
</evidence>
<evidence type="ECO:0000259" key="4">
    <source>
        <dbReference type="Pfam" id="PF01420"/>
    </source>
</evidence>
<dbReference type="Gene3D" id="3.90.220.20">
    <property type="entry name" value="DNA methylase specificity domains"/>
    <property type="match status" value="2"/>
</dbReference>
<protein>
    <submittedName>
        <fullName evidence="5">EcoKI restriction-modification system protein HsdS</fullName>
    </submittedName>
</protein>
<dbReference type="Proteomes" id="UP000046784">
    <property type="component" value="Unassembled WGS sequence"/>
</dbReference>
<evidence type="ECO:0000256" key="1">
    <source>
        <dbReference type="ARBA" id="ARBA00010923"/>
    </source>
</evidence>
<feature type="domain" description="Type I restriction modification DNA specificity" evidence="4">
    <location>
        <begin position="54"/>
        <end position="186"/>
    </location>
</feature>
<dbReference type="PANTHER" id="PTHR30408">
    <property type="entry name" value="TYPE-1 RESTRICTION ENZYME ECOKI SPECIFICITY PROTEIN"/>
    <property type="match status" value="1"/>
</dbReference>
<comment type="caution">
    <text evidence="5">The sequence shown here is derived from an EMBL/GenBank/DDBJ whole genome shotgun (WGS) entry which is preliminary data.</text>
</comment>
<dbReference type="InterPro" id="IPR052021">
    <property type="entry name" value="Type-I_RS_S_subunit"/>
</dbReference>
<keyword evidence="3" id="KW-0238">DNA-binding</keyword>
<reference evidence="5 6" key="1">
    <citation type="submission" date="2015-03" db="EMBL/GenBank/DDBJ databases">
        <authorList>
            <consortium name="Pathogen Informatics"/>
            <person name="Murphy D."/>
        </authorList>
    </citation>
    <scope>NUCLEOTIDE SEQUENCE [LARGE SCALE GENOMIC DNA]</scope>
    <source>
        <strain evidence="5 6">3400/83</strain>
    </source>
</reference>
<keyword evidence="2" id="KW-0680">Restriction system</keyword>
<dbReference type="GO" id="GO:0003677">
    <property type="term" value="F:DNA binding"/>
    <property type="evidence" value="ECO:0007669"/>
    <property type="project" value="UniProtKB-KW"/>
</dbReference>
<dbReference type="InterPro" id="IPR000055">
    <property type="entry name" value="Restrct_endonuc_typeI_TRD"/>
</dbReference>
<evidence type="ECO:0000313" key="5">
    <source>
        <dbReference type="EMBL" id="CFQ96196.1"/>
    </source>
</evidence>
<accession>A0AAI8ZPW5</accession>
<dbReference type="EMBL" id="CGCB01000007">
    <property type="protein sequence ID" value="CFQ96196.1"/>
    <property type="molecule type" value="Genomic_DNA"/>
</dbReference>
<name>A0AAI8ZPW5_YERFR</name>
<evidence type="ECO:0000256" key="2">
    <source>
        <dbReference type="ARBA" id="ARBA00022747"/>
    </source>
</evidence>
<organism evidence="5 6">
    <name type="scientific">Yersinia frederiksenii</name>
    <dbReference type="NCBI Taxonomy" id="29484"/>
    <lineage>
        <taxon>Bacteria</taxon>
        <taxon>Pseudomonadati</taxon>
        <taxon>Pseudomonadota</taxon>
        <taxon>Gammaproteobacteria</taxon>
        <taxon>Enterobacterales</taxon>
        <taxon>Yersiniaceae</taxon>
        <taxon>Yersinia</taxon>
    </lineage>
</organism>
<gene>
    <name evidence="5" type="ORF">ERS008524_01492</name>
</gene>
<dbReference type="GO" id="GO:0009307">
    <property type="term" value="P:DNA restriction-modification system"/>
    <property type="evidence" value="ECO:0007669"/>
    <property type="project" value="UniProtKB-KW"/>
</dbReference>
<sequence>MGNKVKLGELLITLTDYHANGAYKKLKENVELLDIPDFAVMIRTTNFEQEDFCNNVKYISKHAYEFLAKSKVYPNDIIMNKIANAGSTYLMPDLQVPVSLAMNLFLLRVDETKANPIYVYIYLKINEAYVKSFANGSVTKTITKDAVRNLEIELPSRAIQDQIVDQFTCINDKITLSRQINQTLEQMAQTLFKSWFVDFDPVLDNALDAGFFEQNLAIPDELRHRAELRKAVSESANFKPLPEDIRQFFPAAFEESTETFLGLCGWVPKGWKANAIGYLCKCIKGISYKSSELSHSDTALVTLKSFQRGGGYRLDGLKPYIGSYKKEQEVVAGDLIIAYTDVTQAADIIGKPAIVISDPSYKRLVVSLDVSVIRPNEVNLKFYLYGVAKTLEFQRHTYAYSTGTTVLHLSKNAVPDFMVALPSQPVLQRYHDMVSPLFDAIEKNTCSLRTLTNLRDTLLPKLISGELRLDEIMSDLTKEAVA</sequence>
<dbReference type="Pfam" id="PF01420">
    <property type="entry name" value="Methylase_S"/>
    <property type="match status" value="1"/>
</dbReference>